<dbReference type="PROSITE" id="PS50994">
    <property type="entry name" value="INTEGRASE"/>
    <property type="match status" value="1"/>
</dbReference>
<evidence type="ECO:0000259" key="2">
    <source>
        <dbReference type="PROSITE" id="PS50994"/>
    </source>
</evidence>
<dbReference type="InterPro" id="IPR012337">
    <property type="entry name" value="RNaseH-like_sf"/>
</dbReference>
<dbReference type="KEGG" id="afn:Acfer_0740"/>
<proteinExistence type="predicted"/>
<dbReference type="eggNOG" id="COG2801">
    <property type="taxonomic scope" value="Bacteria"/>
</dbReference>
<keyword evidence="4" id="KW-1185">Reference proteome</keyword>
<dbReference type="EMBL" id="CP001859">
    <property type="protein sequence ID" value="ADB47131.1"/>
    <property type="molecule type" value="Genomic_DNA"/>
</dbReference>
<dbReference type="PANTHER" id="PTHR46889:SF5">
    <property type="entry name" value="INTEGRASE PROTEIN"/>
    <property type="match status" value="1"/>
</dbReference>
<organism evidence="3 4">
    <name type="scientific">Acidaminococcus fermentans (strain ATCC 25085 / DSM 20731 / CCUG 9996 / CIP 106432 / VR4)</name>
    <dbReference type="NCBI Taxonomy" id="591001"/>
    <lineage>
        <taxon>Bacteria</taxon>
        <taxon>Bacillati</taxon>
        <taxon>Bacillota</taxon>
        <taxon>Negativicutes</taxon>
        <taxon>Acidaminococcales</taxon>
        <taxon>Acidaminococcaceae</taxon>
        <taxon>Acidaminococcus</taxon>
    </lineage>
</organism>
<dbReference type="NCBIfam" id="NF033516">
    <property type="entry name" value="transpos_IS3"/>
    <property type="match status" value="1"/>
</dbReference>
<dbReference type="Pfam" id="PF13276">
    <property type="entry name" value="HTH_21"/>
    <property type="match status" value="1"/>
</dbReference>
<dbReference type="HOGENOM" id="CLU_027402_4_3_9"/>
<dbReference type="RefSeq" id="WP_012938121.1">
    <property type="nucleotide sequence ID" value="NC_013740.1"/>
</dbReference>
<dbReference type="SUPFAM" id="SSF53098">
    <property type="entry name" value="Ribonuclease H-like"/>
    <property type="match status" value="1"/>
</dbReference>
<dbReference type="Pfam" id="PF00665">
    <property type="entry name" value="rve"/>
    <property type="match status" value="1"/>
</dbReference>
<gene>
    <name evidence="3" type="ordered locus">Acfer_0740</name>
</gene>
<dbReference type="GeneID" id="78334500"/>
<dbReference type="InterPro" id="IPR036397">
    <property type="entry name" value="RNaseH_sf"/>
</dbReference>
<dbReference type="OrthoDB" id="9781005at2"/>
<evidence type="ECO:0000313" key="4">
    <source>
        <dbReference type="Proteomes" id="UP000001902"/>
    </source>
</evidence>
<dbReference type="GO" id="GO:0003676">
    <property type="term" value="F:nucleic acid binding"/>
    <property type="evidence" value="ECO:0007669"/>
    <property type="project" value="InterPro"/>
</dbReference>
<dbReference type="STRING" id="591001.Acfer_0740"/>
<dbReference type="AlphaFoldDB" id="D2RJ79"/>
<evidence type="ECO:0000256" key="1">
    <source>
        <dbReference type="ARBA" id="ARBA00002286"/>
    </source>
</evidence>
<dbReference type="Pfam" id="PF13333">
    <property type="entry name" value="rve_2"/>
    <property type="match status" value="1"/>
</dbReference>
<dbReference type="InterPro" id="IPR050900">
    <property type="entry name" value="Transposase_IS3/IS150/IS904"/>
</dbReference>
<protein>
    <submittedName>
        <fullName evidence="3">Integrase catalytic region</fullName>
    </submittedName>
</protein>
<dbReference type="PANTHER" id="PTHR46889">
    <property type="entry name" value="TRANSPOSASE INSF FOR INSERTION SEQUENCE IS3B-RELATED"/>
    <property type="match status" value="1"/>
</dbReference>
<sequence length="332" mass="38577">MNDSSCVFEIIEKTVSTSENRLSISSLCKMAGVSRSGYYAWVKAEAFRQAQEEQDRKDFELILAAYKRRGYKKDARSIYMELLHMDPPVIMNVKKIRRLMKKFHLLCPIRKANPYRQLAKALKTNTVADNLLQRQFEDYGPRMVLLTDITYLPYNGIFAYLSTILDAYTKQILAYVLSDSLEVDFVVETVNNLIRDHGVSLHAETIVHSDQGCHYTSHSFIDILHDKDLRQSMSWRGNCWDNAPQESFFGRMKDHVKKKIAAAVSFEEVKAIVDDYMDYYNNKRYQWELAKLSPNEFYQFVTTGVYPLDIPKMPEVLILKRRACELGNQLTS</sequence>
<dbReference type="Proteomes" id="UP000001902">
    <property type="component" value="Chromosome"/>
</dbReference>
<dbReference type="GO" id="GO:0015074">
    <property type="term" value="P:DNA integration"/>
    <property type="evidence" value="ECO:0007669"/>
    <property type="project" value="InterPro"/>
</dbReference>
<accession>D2RJ79</accession>
<dbReference type="InterPro" id="IPR048020">
    <property type="entry name" value="Transpos_IS3"/>
</dbReference>
<dbReference type="Gene3D" id="3.30.420.10">
    <property type="entry name" value="Ribonuclease H-like superfamily/Ribonuclease H"/>
    <property type="match status" value="1"/>
</dbReference>
<name>D2RJ79_ACIFV</name>
<feature type="domain" description="Integrase catalytic" evidence="2">
    <location>
        <begin position="137"/>
        <end position="302"/>
    </location>
</feature>
<dbReference type="InterPro" id="IPR001584">
    <property type="entry name" value="Integrase_cat-core"/>
</dbReference>
<reference evidence="3 4" key="1">
    <citation type="journal article" date="2010" name="Stand. Genomic Sci.">
        <title>Complete genome sequence of Acidaminococcus fermentans type strain (VR4).</title>
        <authorList>
            <person name="Chang Y.J."/>
            <person name="Pukall R."/>
            <person name="Saunders E."/>
            <person name="Lapidus A."/>
            <person name="Copeland A."/>
            <person name="Nolan M."/>
            <person name="Glavina Del Rio T."/>
            <person name="Lucas S."/>
            <person name="Chen F."/>
            <person name="Tice H."/>
            <person name="Cheng J.F."/>
            <person name="Han C."/>
            <person name="Detter J.C."/>
            <person name="Bruce D."/>
            <person name="Goodwin L."/>
            <person name="Pitluck S."/>
            <person name="Mikhailova N."/>
            <person name="Liolios K."/>
            <person name="Pati A."/>
            <person name="Ivanova N."/>
            <person name="Mavromatis K."/>
            <person name="Chen A."/>
            <person name="Palaniappan K."/>
            <person name="Land M."/>
            <person name="Hauser L."/>
            <person name="Jeffries C.D."/>
            <person name="Brettin T."/>
            <person name="Rohde M."/>
            <person name="Goker M."/>
            <person name="Bristow J."/>
            <person name="Eisen J.A."/>
            <person name="Markowitz V."/>
            <person name="Hugenholtz P."/>
            <person name="Kyrpides N.C."/>
            <person name="Klenk H.P."/>
        </authorList>
    </citation>
    <scope>NUCLEOTIDE SEQUENCE [LARGE SCALE GENOMIC DNA]</scope>
    <source>
        <strain evidence="4">ATCC 25085 / DSM 20731 / CCUG 9996 / CIP 106432 / VR4</strain>
    </source>
</reference>
<evidence type="ECO:0000313" key="3">
    <source>
        <dbReference type="EMBL" id="ADB47131.1"/>
    </source>
</evidence>
<dbReference type="InterPro" id="IPR025948">
    <property type="entry name" value="HTH-like_dom"/>
</dbReference>
<comment type="function">
    <text evidence="1">Involved in the transposition of the insertion sequence.</text>
</comment>